<feature type="region of interest" description="Disordered" evidence="1">
    <location>
        <begin position="496"/>
        <end position="535"/>
    </location>
</feature>
<proteinExistence type="predicted"/>
<feature type="compositionally biased region" description="Acidic residues" evidence="1">
    <location>
        <begin position="29"/>
        <end position="40"/>
    </location>
</feature>
<name>A0A5K1K0Y2_9APHY</name>
<gene>
    <name evidence="2" type="primary">Q9P304</name>
</gene>
<evidence type="ECO:0000256" key="1">
    <source>
        <dbReference type="SAM" id="MobiDB-lite"/>
    </source>
</evidence>
<sequence length="535" mass="58402">MDAAEVAYAESSGAIDKPLSEVSSSRDVDVEEDINEESGDNVEFGAAVEPGPVPPVDQALPSEAQDMEIAPQPLLKHIVASKVPTELSRRTSSRTSTPQLPPRPPGVVNTSKHPSHLYAETWEMLPRLGSRLHNGEYAIVDSPHEDLTQTRLDSLLSYGLKDMAVLKRLHEDTADPLPPSVARPVTPDPHSFTFPSHVMDLIEQTRVKFIEIASLQDEVKADTDVLRRRAMGAMKRHSDAISQLGDAGEPLIADIREAFIGLECVNQVLSCLAAGFQTIPSVPWNWFALVDLLTRVDELRDLYATAWARFDVLEEDLRPVRSDMHRLQQHVASIQVCLDGIVNEALDACKPLLHNLYQHFTTKLDGIEQRLGRLDGAGSTPVATVQPDFRQVWDAITALTKRIDRLEKASGDAMIARIEGTIGTYFADRGLPDDVLRQLGTRFGYPPVPVESGGSISDALNTVYPPPSTGGHLPQPSSSGQKFRTLLDTTAHRQDLPTTSHTSAAGGAQRSAVPARGADVVMRQPAVSEPPIRQT</sequence>
<accession>A0A5K1K0Y2</accession>
<dbReference type="EMBL" id="LR727391">
    <property type="protein sequence ID" value="VWO99083.1"/>
    <property type="molecule type" value="Genomic_DNA"/>
</dbReference>
<reference evidence="2" key="1">
    <citation type="submission" date="2019-10" db="EMBL/GenBank/DDBJ databases">
        <authorList>
            <person name="Nor Muhammad N."/>
        </authorList>
    </citation>
    <scope>NUCLEOTIDE SEQUENCE</scope>
</reference>
<feature type="region of interest" description="Disordered" evidence="1">
    <location>
        <begin position="83"/>
        <end position="112"/>
    </location>
</feature>
<protein>
    <submittedName>
        <fullName evidence="2">Alcohol oxidase</fullName>
    </submittedName>
</protein>
<organism evidence="2">
    <name type="scientific">Ganoderma boninense</name>
    <dbReference type="NCBI Taxonomy" id="34458"/>
    <lineage>
        <taxon>Eukaryota</taxon>
        <taxon>Fungi</taxon>
        <taxon>Dikarya</taxon>
        <taxon>Basidiomycota</taxon>
        <taxon>Agaricomycotina</taxon>
        <taxon>Agaricomycetes</taxon>
        <taxon>Polyporales</taxon>
        <taxon>Polyporaceae</taxon>
        <taxon>Ganoderma</taxon>
    </lineage>
</organism>
<dbReference type="AlphaFoldDB" id="A0A5K1K0Y2"/>
<feature type="region of interest" description="Disordered" evidence="1">
    <location>
        <begin position="454"/>
        <end position="481"/>
    </location>
</feature>
<evidence type="ECO:0000313" key="2">
    <source>
        <dbReference type="EMBL" id="VWO99083.1"/>
    </source>
</evidence>
<feature type="region of interest" description="Disordered" evidence="1">
    <location>
        <begin position="1"/>
        <end position="59"/>
    </location>
</feature>